<dbReference type="Proteomes" id="UP001140230">
    <property type="component" value="Unassembled WGS sequence"/>
</dbReference>
<organism evidence="1 2">
    <name type="scientific">Xanthomonas hortorum pv. hederae</name>
    <dbReference type="NCBI Taxonomy" id="453603"/>
    <lineage>
        <taxon>Bacteria</taxon>
        <taxon>Pseudomonadati</taxon>
        <taxon>Pseudomonadota</taxon>
        <taxon>Gammaproteobacteria</taxon>
        <taxon>Lysobacterales</taxon>
        <taxon>Lysobacteraceae</taxon>
        <taxon>Xanthomonas</taxon>
    </lineage>
</organism>
<reference evidence="1" key="2">
    <citation type="submission" date="2022-08" db="EMBL/GenBank/DDBJ databases">
        <authorList>
            <person name="Iruegas-Bocardo F."/>
            <person name="Weisberg A.J."/>
            <person name="Riutta E.R."/>
            <person name="Kilday K."/>
            <person name="Bonkowski J.C."/>
            <person name="Creswell T."/>
            <person name="Daughtrey M.L."/>
            <person name="Rane K."/>
            <person name="Grunwald N.J."/>
            <person name="Chang J.H."/>
            <person name="Putnam M.L."/>
        </authorList>
    </citation>
    <scope>NUCLEOTIDE SEQUENCE</scope>
    <source>
        <strain evidence="1">22-338</strain>
    </source>
</reference>
<evidence type="ECO:0000313" key="2">
    <source>
        <dbReference type="Proteomes" id="UP001140230"/>
    </source>
</evidence>
<comment type="caution">
    <text evidence="1">The sequence shown here is derived from an EMBL/GenBank/DDBJ whole genome shotgun (WGS) entry which is preliminary data.</text>
</comment>
<dbReference type="AlphaFoldDB" id="A0A9X4BN01"/>
<gene>
    <name evidence="1" type="ORF">NY667_01805</name>
</gene>
<proteinExistence type="predicted"/>
<name>A0A9X4BN01_9XANT</name>
<accession>A0A9X4BN01</accession>
<sequence>MKSYLYSGKGGGKRKVLSDILKELAEHIPETVIFGGMPREFSLGNARGFSSDIDLVSLHDDLELEGLISKFLPVKNKFGGYRFSAGGWYFDLWSLKNTWAVKQGLVEASGFSDLLKTTFFDIDAVAFHISDKSLLCAELHRNAAERRVLGMNLKKNPQPAAMARRAINMALMNGLALSRELATFVSENIRESRDDVVVQAVVSSIRRELKSRSDFIRPSVQSDMW</sequence>
<evidence type="ECO:0000313" key="1">
    <source>
        <dbReference type="EMBL" id="MDC8636573.1"/>
    </source>
</evidence>
<dbReference type="RefSeq" id="WP_104551707.1">
    <property type="nucleotide sequence ID" value="NZ_CP168173.1"/>
</dbReference>
<protein>
    <submittedName>
        <fullName evidence="1">Uncharacterized protein</fullName>
    </submittedName>
</protein>
<reference evidence="1" key="1">
    <citation type="journal article" date="2022" name="Phytopathology">
        <title>Whole genome sequencing-based tracing of a 2022 introduction and outbreak of Xanthomonas hortorum pv. pelargonii.</title>
        <authorList>
            <person name="Iruegas Bocardo F."/>
            <person name="Weisberg A.J."/>
            <person name="Riutta E.R."/>
            <person name="Kilday K.B."/>
            <person name="Bonkowski J.C."/>
            <person name="Creswell T.C."/>
            <person name="Daughtrey M."/>
            <person name="Rane K.K."/>
            <person name="Grunwald N.J."/>
            <person name="Chang J.H."/>
            <person name="Putnam M."/>
        </authorList>
    </citation>
    <scope>NUCLEOTIDE SEQUENCE</scope>
    <source>
        <strain evidence="1">22-338</strain>
    </source>
</reference>
<dbReference type="EMBL" id="JANWTP010000002">
    <property type="protein sequence ID" value="MDC8636573.1"/>
    <property type="molecule type" value="Genomic_DNA"/>
</dbReference>